<dbReference type="EMBL" id="MTJL01000005">
    <property type="protein sequence ID" value="OMI08893.1"/>
    <property type="molecule type" value="Genomic_DNA"/>
</dbReference>
<keyword evidence="10" id="KW-0969">Cilium</keyword>
<gene>
    <name evidence="9" type="primary">flgM</name>
    <name evidence="10" type="ORF">BW143_02225</name>
    <name evidence="9" type="ORF">DX927_08215</name>
</gene>
<feature type="compositionally biased region" description="Polar residues" evidence="7">
    <location>
        <begin position="20"/>
        <end position="29"/>
    </location>
</feature>
<evidence type="ECO:0000313" key="11">
    <source>
        <dbReference type="Proteomes" id="UP000187367"/>
    </source>
</evidence>
<dbReference type="GO" id="GO:0044781">
    <property type="term" value="P:bacterial-type flagellum organization"/>
    <property type="evidence" value="ECO:0007669"/>
    <property type="project" value="UniProtKB-KW"/>
</dbReference>
<dbReference type="Pfam" id="PF04316">
    <property type="entry name" value="FlgM"/>
    <property type="match status" value="1"/>
</dbReference>
<evidence type="ECO:0000313" key="10">
    <source>
        <dbReference type="EMBL" id="OMI08893.1"/>
    </source>
</evidence>
<accession>A0A1R1RYD9</accession>
<evidence type="ECO:0000256" key="2">
    <source>
        <dbReference type="ARBA" id="ARBA00017823"/>
    </source>
</evidence>
<reference evidence="10 11" key="1">
    <citation type="submission" date="2017-01" db="EMBL/GenBank/DDBJ databases">
        <title>Bacillus phylogenomics.</title>
        <authorList>
            <person name="Dunlap C."/>
        </authorList>
    </citation>
    <scope>NUCLEOTIDE SEQUENCE [LARGE SCALE GENOMIC DNA]</scope>
    <source>
        <strain evidence="10 11">NRRL B-41282</strain>
    </source>
</reference>
<dbReference type="NCBIfam" id="TIGR03824">
    <property type="entry name" value="FlgM_jcvi"/>
    <property type="match status" value="1"/>
</dbReference>
<dbReference type="RefSeq" id="WP_076761132.1">
    <property type="nucleotide sequence ID" value="NZ_CM125431.1"/>
</dbReference>
<keyword evidence="10" id="KW-0966">Cell projection</keyword>
<name>A0A1R1RYD9_9BACI</name>
<dbReference type="AlphaFoldDB" id="A0A1R1RYD9"/>
<sequence length="88" mass="9956">MKINQYGTQSVHPYHKSFEKQTVTSQAAAQQEDKVEISAKAKELQKGPDLMKERQEKIAQLKAAVENGAYQIDGKGIAEKMVNFYKQQ</sequence>
<dbReference type="STRING" id="1925020.BTA30_10100"/>
<organism evidence="10 11">
    <name type="scientific">Bacillus swezeyi</name>
    <dbReference type="NCBI Taxonomy" id="1925020"/>
    <lineage>
        <taxon>Bacteria</taxon>
        <taxon>Bacillati</taxon>
        <taxon>Bacillota</taxon>
        <taxon>Bacilli</taxon>
        <taxon>Bacillales</taxon>
        <taxon>Bacillaceae</taxon>
        <taxon>Bacillus</taxon>
    </lineage>
</organism>
<evidence type="ECO:0000256" key="4">
    <source>
        <dbReference type="ARBA" id="ARBA00022795"/>
    </source>
</evidence>
<protein>
    <recommendedName>
        <fullName evidence="2">Negative regulator of flagellin synthesis</fullName>
    </recommendedName>
</protein>
<keyword evidence="5" id="KW-0805">Transcription regulation</keyword>
<evidence type="ECO:0000313" key="9">
    <source>
        <dbReference type="EMBL" id="KAA6450821.1"/>
    </source>
</evidence>
<feature type="domain" description="Anti-sigma-28 factor FlgM C-terminal" evidence="8">
    <location>
        <begin position="33"/>
        <end position="83"/>
    </location>
</feature>
<keyword evidence="6" id="KW-0804">Transcription</keyword>
<accession>A0A1R1QW54</accession>
<dbReference type="Proteomes" id="UP000187367">
    <property type="component" value="Unassembled WGS sequence"/>
</dbReference>
<reference evidence="9 12" key="2">
    <citation type="submission" date="2018-08" db="EMBL/GenBank/DDBJ databases">
        <title>Bacillus phenotypic plasticity.</title>
        <authorList>
            <person name="Hurtado E."/>
        </authorList>
    </citation>
    <scope>NUCLEOTIDE SEQUENCE [LARGE SCALE GENOMIC DNA]</scope>
    <source>
        <strain evidence="9 12">427</strain>
    </source>
</reference>
<dbReference type="SUPFAM" id="SSF101498">
    <property type="entry name" value="Anti-sigma factor FlgM"/>
    <property type="match status" value="1"/>
</dbReference>
<evidence type="ECO:0000256" key="7">
    <source>
        <dbReference type="SAM" id="MobiDB-lite"/>
    </source>
</evidence>
<dbReference type="Proteomes" id="UP000324326">
    <property type="component" value="Unassembled WGS sequence"/>
</dbReference>
<evidence type="ECO:0000256" key="3">
    <source>
        <dbReference type="ARBA" id="ARBA00022491"/>
    </source>
</evidence>
<keyword evidence="3" id="KW-0678">Repressor</keyword>
<keyword evidence="11" id="KW-1185">Reference proteome</keyword>
<dbReference type="EMBL" id="QSND01000002">
    <property type="protein sequence ID" value="KAA6450821.1"/>
    <property type="molecule type" value="Genomic_DNA"/>
</dbReference>
<evidence type="ECO:0000256" key="1">
    <source>
        <dbReference type="ARBA" id="ARBA00005322"/>
    </source>
</evidence>
<proteinExistence type="inferred from homology"/>
<keyword evidence="4" id="KW-1005">Bacterial flagellum biogenesis</keyword>
<feature type="compositionally biased region" description="Polar residues" evidence="7">
    <location>
        <begin position="1"/>
        <end position="11"/>
    </location>
</feature>
<dbReference type="OrthoDB" id="2991036at2"/>
<dbReference type="InterPro" id="IPR007412">
    <property type="entry name" value="FlgM"/>
</dbReference>
<dbReference type="GeneID" id="92791701"/>
<dbReference type="InterPro" id="IPR031316">
    <property type="entry name" value="FlgM_C"/>
</dbReference>
<evidence type="ECO:0000256" key="5">
    <source>
        <dbReference type="ARBA" id="ARBA00023015"/>
    </source>
</evidence>
<dbReference type="GO" id="GO:0045892">
    <property type="term" value="P:negative regulation of DNA-templated transcription"/>
    <property type="evidence" value="ECO:0007669"/>
    <property type="project" value="InterPro"/>
</dbReference>
<evidence type="ECO:0000313" key="12">
    <source>
        <dbReference type="Proteomes" id="UP000324326"/>
    </source>
</evidence>
<comment type="caution">
    <text evidence="10">The sequence shown here is derived from an EMBL/GenBank/DDBJ whole genome shotgun (WGS) entry which is preliminary data.</text>
</comment>
<keyword evidence="10" id="KW-0282">Flagellum</keyword>
<dbReference type="InterPro" id="IPR035890">
    <property type="entry name" value="Anti-sigma-28_factor_FlgM_sf"/>
</dbReference>
<evidence type="ECO:0000256" key="6">
    <source>
        <dbReference type="ARBA" id="ARBA00023163"/>
    </source>
</evidence>
<evidence type="ECO:0000259" key="8">
    <source>
        <dbReference type="Pfam" id="PF04316"/>
    </source>
</evidence>
<comment type="similarity">
    <text evidence="1">Belongs to the FlgM family.</text>
</comment>
<feature type="region of interest" description="Disordered" evidence="7">
    <location>
        <begin position="1"/>
        <end position="30"/>
    </location>
</feature>